<name>A0A366EDJ8_9BACI</name>
<comment type="caution">
    <text evidence="6">The sequence shown here is derived from an EMBL/GenBank/DDBJ whole genome shotgun (WGS) entry which is preliminary data.</text>
</comment>
<dbReference type="InterPro" id="IPR003180">
    <property type="entry name" value="MPG"/>
</dbReference>
<dbReference type="SUPFAM" id="SSF50486">
    <property type="entry name" value="FMT C-terminal domain-like"/>
    <property type="match status" value="1"/>
</dbReference>
<dbReference type="InterPro" id="IPR011034">
    <property type="entry name" value="Formyl_transferase-like_C_sf"/>
</dbReference>
<gene>
    <name evidence="6" type="ORF">DES48_103146</name>
</gene>
<keyword evidence="7" id="KW-1185">Reference proteome</keyword>
<evidence type="ECO:0000256" key="2">
    <source>
        <dbReference type="ARBA" id="ARBA00022763"/>
    </source>
</evidence>
<dbReference type="InterPro" id="IPR036995">
    <property type="entry name" value="MPG_sf"/>
</dbReference>
<dbReference type="EC" id="3.2.2.-" evidence="5"/>
<dbReference type="EMBL" id="QNRI01000003">
    <property type="protein sequence ID" value="RBO99819.1"/>
    <property type="molecule type" value="Genomic_DNA"/>
</dbReference>
<dbReference type="FunFam" id="3.10.300.10:FF:000001">
    <property type="entry name" value="Putative 3-methyladenine DNA glycosylase"/>
    <property type="match status" value="1"/>
</dbReference>
<dbReference type="GO" id="GO:0003677">
    <property type="term" value="F:DNA binding"/>
    <property type="evidence" value="ECO:0007669"/>
    <property type="project" value="InterPro"/>
</dbReference>
<evidence type="ECO:0000313" key="6">
    <source>
        <dbReference type="EMBL" id="RBO99819.1"/>
    </source>
</evidence>
<evidence type="ECO:0000313" key="7">
    <source>
        <dbReference type="Proteomes" id="UP000252254"/>
    </source>
</evidence>
<evidence type="ECO:0000256" key="5">
    <source>
        <dbReference type="HAMAP-Rule" id="MF_00527"/>
    </source>
</evidence>
<dbReference type="NCBIfam" id="TIGR00567">
    <property type="entry name" value="3mg"/>
    <property type="match status" value="1"/>
</dbReference>
<organism evidence="6 7">
    <name type="scientific">Paraliobacillus ryukyuensis</name>
    <dbReference type="NCBI Taxonomy" id="200904"/>
    <lineage>
        <taxon>Bacteria</taxon>
        <taxon>Bacillati</taxon>
        <taxon>Bacillota</taxon>
        <taxon>Bacilli</taxon>
        <taxon>Bacillales</taxon>
        <taxon>Bacillaceae</taxon>
        <taxon>Paraliobacillus</taxon>
    </lineage>
</organism>
<keyword evidence="3 5" id="KW-0378">Hydrolase</keyword>
<dbReference type="PANTHER" id="PTHR10429:SF0">
    <property type="entry name" value="DNA-3-METHYLADENINE GLYCOSYLASE"/>
    <property type="match status" value="1"/>
</dbReference>
<dbReference type="HAMAP" id="MF_00527">
    <property type="entry name" value="3MGH"/>
    <property type="match status" value="1"/>
</dbReference>
<dbReference type="NCBIfam" id="NF002002">
    <property type="entry name" value="PRK00802.1-2"/>
    <property type="match status" value="1"/>
</dbReference>
<dbReference type="Proteomes" id="UP000252254">
    <property type="component" value="Unassembled WGS sequence"/>
</dbReference>
<comment type="similarity">
    <text evidence="1 5">Belongs to the DNA glycosylase MPG family.</text>
</comment>
<proteinExistence type="inferred from homology"/>
<keyword evidence="4 5" id="KW-0234">DNA repair</keyword>
<dbReference type="GO" id="GO:0006284">
    <property type="term" value="P:base-excision repair"/>
    <property type="evidence" value="ECO:0007669"/>
    <property type="project" value="InterPro"/>
</dbReference>
<dbReference type="Pfam" id="PF02245">
    <property type="entry name" value="Pur_DNA_glyco"/>
    <property type="match status" value="1"/>
</dbReference>
<evidence type="ECO:0000256" key="1">
    <source>
        <dbReference type="ARBA" id="ARBA00009232"/>
    </source>
</evidence>
<evidence type="ECO:0000256" key="4">
    <source>
        <dbReference type="ARBA" id="ARBA00023204"/>
    </source>
</evidence>
<dbReference type="PANTHER" id="PTHR10429">
    <property type="entry name" value="DNA-3-METHYLADENINE GLYCOSYLASE"/>
    <property type="match status" value="1"/>
</dbReference>
<dbReference type="OrthoDB" id="9794313at2"/>
<reference evidence="6 7" key="1">
    <citation type="submission" date="2018-06" db="EMBL/GenBank/DDBJ databases">
        <title>Genomic Encyclopedia of Type Strains, Phase IV (KMG-IV): sequencing the most valuable type-strain genomes for metagenomic binning, comparative biology and taxonomic classification.</title>
        <authorList>
            <person name="Goeker M."/>
        </authorList>
    </citation>
    <scope>NUCLEOTIDE SEQUENCE [LARGE SCALE GENOMIC DNA]</scope>
    <source>
        <strain evidence="6 7">DSM 15140</strain>
    </source>
</reference>
<dbReference type="CDD" id="cd00540">
    <property type="entry name" value="AAG"/>
    <property type="match status" value="1"/>
</dbReference>
<sequence>MLEMNQLKPHLASFYQLPTLELAKRLLGSILIKETAEGTAAGLIVETEAYMGTIDQAAHSFNHKRTNRTEIMFGPPGYAYTYQMHTHCLFNVVSGPVEQPEAVLIRAVEPVFNTPLIEERRSKIKKVVDRTNGPGKLTKALGITMGDYGHELTSAPLLIAKGLNDQPEISTGPRIGIPNAGEATNYPWRFWITGNAYVSKMR</sequence>
<dbReference type="GO" id="GO:0003905">
    <property type="term" value="F:alkylbase DNA N-glycosylase activity"/>
    <property type="evidence" value="ECO:0007669"/>
    <property type="project" value="InterPro"/>
</dbReference>
<accession>A0A366EDJ8</accession>
<protein>
    <recommendedName>
        <fullName evidence="5">Putative 3-methyladenine DNA glycosylase</fullName>
        <ecNumber evidence="5">3.2.2.-</ecNumber>
    </recommendedName>
</protein>
<evidence type="ECO:0000256" key="3">
    <source>
        <dbReference type="ARBA" id="ARBA00022801"/>
    </source>
</evidence>
<keyword evidence="2 5" id="KW-0227">DNA damage</keyword>
<dbReference type="STRING" id="200904.GCA_900168775_03402"/>
<dbReference type="AlphaFoldDB" id="A0A366EDJ8"/>
<dbReference type="Gene3D" id="3.10.300.10">
    <property type="entry name" value="Methylpurine-DNA glycosylase (MPG)"/>
    <property type="match status" value="1"/>
</dbReference>